<feature type="compositionally biased region" description="Gly residues" evidence="1">
    <location>
        <begin position="1100"/>
        <end position="1111"/>
    </location>
</feature>
<proteinExistence type="predicted"/>
<reference evidence="3" key="1">
    <citation type="submission" date="2021-05" db="EMBL/GenBank/DDBJ databases">
        <title>The genome of the haptophyte Pavlova lutheri (Diacronema luteri, Pavlovales) - a model for lipid biosynthesis in eukaryotic algae.</title>
        <authorList>
            <person name="Hulatt C.J."/>
            <person name="Posewitz M.C."/>
        </authorList>
    </citation>
    <scope>NUCLEOTIDE SEQUENCE</scope>
    <source>
        <strain evidence="3">NIVA-4/92</strain>
    </source>
</reference>
<dbReference type="InterPro" id="IPR016024">
    <property type="entry name" value="ARM-type_fold"/>
</dbReference>
<comment type="caution">
    <text evidence="3">The sequence shown here is derived from an EMBL/GenBank/DDBJ whole genome shotgun (WGS) entry which is preliminary data.</text>
</comment>
<dbReference type="Pfam" id="PF08389">
    <property type="entry name" value="Xpo1"/>
    <property type="match status" value="1"/>
</dbReference>
<protein>
    <recommendedName>
        <fullName evidence="2">Exportin-1/Importin-beta-like domain-containing protein</fullName>
    </recommendedName>
</protein>
<dbReference type="SUPFAM" id="SSF48371">
    <property type="entry name" value="ARM repeat"/>
    <property type="match status" value="1"/>
</dbReference>
<gene>
    <name evidence="3" type="ORF">KFE25_010524</name>
</gene>
<dbReference type="PANTHER" id="PTHR11223:SF3">
    <property type="entry name" value="EXPORTIN-5"/>
    <property type="match status" value="1"/>
</dbReference>
<accession>A0A8J5XCX4</accession>
<dbReference type="InterPro" id="IPR013598">
    <property type="entry name" value="Exportin-1/Importin-b-like"/>
</dbReference>
<keyword evidence="4" id="KW-1185">Reference proteome</keyword>
<name>A0A8J5XCX4_DIALT</name>
<dbReference type="PANTHER" id="PTHR11223">
    <property type="entry name" value="EXPORTIN 1/5"/>
    <property type="match status" value="1"/>
</dbReference>
<dbReference type="GO" id="GO:0042565">
    <property type="term" value="C:RNA nuclear export complex"/>
    <property type="evidence" value="ECO:0007669"/>
    <property type="project" value="TreeGrafter"/>
</dbReference>
<dbReference type="Proteomes" id="UP000751190">
    <property type="component" value="Unassembled WGS sequence"/>
</dbReference>
<dbReference type="GO" id="GO:0005737">
    <property type="term" value="C:cytoplasm"/>
    <property type="evidence" value="ECO:0007669"/>
    <property type="project" value="TreeGrafter"/>
</dbReference>
<feature type="region of interest" description="Disordered" evidence="1">
    <location>
        <begin position="881"/>
        <end position="916"/>
    </location>
</feature>
<dbReference type="InterPro" id="IPR045065">
    <property type="entry name" value="XPO1/5"/>
</dbReference>
<evidence type="ECO:0000313" key="3">
    <source>
        <dbReference type="EMBL" id="KAG8461337.1"/>
    </source>
</evidence>
<feature type="region of interest" description="Disordered" evidence="1">
    <location>
        <begin position="1089"/>
        <end position="1111"/>
    </location>
</feature>
<dbReference type="GO" id="GO:0003723">
    <property type="term" value="F:RNA binding"/>
    <property type="evidence" value="ECO:0007669"/>
    <property type="project" value="TreeGrafter"/>
</dbReference>
<evidence type="ECO:0000256" key="1">
    <source>
        <dbReference type="SAM" id="MobiDB-lite"/>
    </source>
</evidence>
<dbReference type="GO" id="GO:0006611">
    <property type="term" value="P:protein export from nucleus"/>
    <property type="evidence" value="ECO:0007669"/>
    <property type="project" value="InterPro"/>
</dbReference>
<evidence type="ECO:0000313" key="4">
    <source>
        <dbReference type="Proteomes" id="UP000751190"/>
    </source>
</evidence>
<dbReference type="InterPro" id="IPR011989">
    <property type="entry name" value="ARM-like"/>
</dbReference>
<organism evidence="3 4">
    <name type="scientific">Diacronema lutheri</name>
    <name type="common">Unicellular marine alga</name>
    <name type="synonym">Monochrysis lutheri</name>
    <dbReference type="NCBI Taxonomy" id="2081491"/>
    <lineage>
        <taxon>Eukaryota</taxon>
        <taxon>Haptista</taxon>
        <taxon>Haptophyta</taxon>
        <taxon>Pavlovophyceae</taxon>
        <taxon>Pavlovales</taxon>
        <taxon>Pavlovaceae</taxon>
        <taxon>Diacronema</taxon>
    </lineage>
</organism>
<feature type="domain" description="Exportin-1/Importin-beta-like" evidence="2">
    <location>
        <begin position="112"/>
        <end position="183"/>
    </location>
</feature>
<dbReference type="GO" id="GO:0006405">
    <property type="term" value="P:RNA export from nucleus"/>
    <property type="evidence" value="ECO:0007669"/>
    <property type="project" value="TreeGrafter"/>
</dbReference>
<dbReference type="Gene3D" id="1.25.10.10">
    <property type="entry name" value="Leucine-rich Repeat Variant"/>
    <property type="match status" value="2"/>
</dbReference>
<dbReference type="GO" id="GO:0005634">
    <property type="term" value="C:nucleus"/>
    <property type="evidence" value="ECO:0007669"/>
    <property type="project" value="TreeGrafter"/>
</dbReference>
<feature type="compositionally biased region" description="Gly residues" evidence="1">
    <location>
        <begin position="893"/>
        <end position="916"/>
    </location>
</feature>
<dbReference type="OrthoDB" id="2215036at2759"/>
<sequence length="1335" mass="134016">MAGAEALPACTLVDCLCAVHAPATPAAERLRATQHLEAFKQRAHEHLPELLALVAPLRAAQERHFAMHTLVELVRARWPSLAELRRAELKALALQLVGLLGEAAEPAFIAGAAVRLVCELAVREWPQRWPELVDELLRAAERSPRHAALALECMSSLADEVREHTSARLPDARHAELCKSLEAVSAHVAARAHACAADALAHLRACTSAAEAGAEEAAELVRAASRALCAQLLPLPADAINALRLEEIGAALLELPPALAALGGRGVGALGAAGQGDDARASGCELLAALASAKASARAADPADDLALRAADAAVRALGAKSVRASLARPTAPSEYALHKRLAQLFTALGGALLGRYHNHAQLGSAAAVAASARAGALCEALARVVGVLLGLMAHPSLALCAPIHPFWTALLRSEQLAADDARARVREQLPQLLRCALLKLQRARASDAPVHADADAYAALECADEDELADAAARERAAVIGWVGAAVSRAPAICVACGARWAAEAADRAAGACAGSAADDEARSVLAGACALLEAIVRDAQRTPALDALAAAAGHTRGRALPPPSAEESEAAARVAAASAALLRWRPASAAHAALQARALGALVPAWAAGSPAPLLAGVLHALLALCACDGGADARARAAAADARARAAGALGALARCALGELSANGMVPAFLEATLKALLAGGLGGPAGEGGESGVGGGGGGAHDDDGSVERSLLEAYAAASGAAPCAADQRALLSRVAEPLLAALDEAGATESAEAFAIVAGLAPARAGADGWRAVAAAAPARARLVRALRGFAILLRRAPPPAPTDGGAADGGHPLAAHVPRAARAAVRALLCIDRLTCQPELEPASALCPLISPQLLRARVLALTPADRSALLGRAERSAEQRFGAQPGAGGDGGSLRGDGHGGGGGGAGGVHDDASAADAARAWLCAVRREASRLLALAATGSGGALHNDLPSLRAAVELVSFAPFGSLPVLSAAARVAVGRALLVGCATAELAAQVGRALLPHLCAAVARRVDGEFERVRRADGVGDVDGGARAGLPGSAAGSDGEMDTLLDDRLARLLANEALECMHAVLCAQLPGARAAGAAQPQPQPQPAGGGSGGGGGVPPVGAHARALGGLGEALLAQPDSALALVGLLVAAFDWRDATALRHAAGCALCALPALVRCAQLRAAAARLLPPAAARALAWRDAPHGELVGALRELHAALLDTDEEDAPRAALLALPGVTAAALDDAERALRAAGAARHDVDAARARQRAYRALLAPVVAFAGGGGNASDANGGARAAPVTDLDEPLVVRRQGRQPCARGAGDETPGDAAIESAIEAEGAAWLFG</sequence>
<dbReference type="EMBL" id="JAGTXO010000026">
    <property type="protein sequence ID" value="KAG8461337.1"/>
    <property type="molecule type" value="Genomic_DNA"/>
</dbReference>
<dbReference type="GO" id="GO:0005049">
    <property type="term" value="F:nuclear export signal receptor activity"/>
    <property type="evidence" value="ECO:0007669"/>
    <property type="project" value="InterPro"/>
</dbReference>
<evidence type="ECO:0000259" key="2">
    <source>
        <dbReference type="Pfam" id="PF08389"/>
    </source>
</evidence>